<evidence type="ECO:0000256" key="1">
    <source>
        <dbReference type="SAM" id="MobiDB-lite"/>
    </source>
</evidence>
<dbReference type="InParanoid" id="A0A1E7FYQ8"/>
<accession>A0A1E7FYQ8</accession>
<evidence type="ECO:0000313" key="3">
    <source>
        <dbReference type="Proteomes" id="UP000095751"/>
    </source>
</evidence>
<reference evidence="2 3" key="1">
    <citation type="submission" date="2016-09" db="EMBL/GenBank/DDBJ databases">
        <title>Extensive genetic diversity and differential bi-allelic expression allows diatom success in the polar Southern Ocean.</title>
        <authorList>
            <consortium name="DOE Joint Genome Institute"/>
            <person name="Mock T."/>
            <person name="Otillar R.P."/>
            <person name="Strauss J."/>
            <person name="Dupont C."/>
            <person name="Frickenhaus S."/>
            <person name="Maumus F."/>
            <person name="Mcmullan M."/>
            <person name="Sanges R."/>
            <person name="Schmutz J."/>
            <person name="Toseland A."/>
            <person name="Valas R."/>
            <person name="Veluchamy A."/>
            <person name="Ward B.J."/>
            <person name="Allen A."/>
            <person name="Barry K."/>
            <person name="Falciatore A."/>
            <person name="Ferrante M."/>
            <person name="Fortunato A.E."/>
            <person name="Gloeckner G."/>
            <person name="Gruber A."/>
            <person name="Hipkin R."/>
            <person name="Janech M."/>
            <person name="Kroth P."/>
            <person name="Leese F."/>
            <person name="Lindquist E."/>
            <person name="Lyon B.R."/>
            <person name="Martin J."/>
            <person name="Mayer C."/>
            <person name="Parker M."/>
            <person name="Quesneville H."/>
            <person name="Raymond J."/>
            <person name="Uhlig C."/>
            <person name="Valentin K.U."/>
            <person name="Worden A.Z."/>
            <person name="Armbrust E.V."/>
            <person name="Bowler C."/>
            <person name="Green B."/>
            <person name="Moulton V."/>
            <person name="Van Oosterhout C."/>
            <person name="Grigoriev I."/>
        </authorList>
    </citation>
    <scope>NUCLEOTIDE SEQUENCE [LARGE SCALE GENOMIC DNA]</scope>
    <source>
        <strain evidence="2 3">CCMP1102</strain>
    </source>
</reference>
<dbReference type="EMBL" id="KV784353">
    <property type="protein sequence ID" value="OEU23287.1"/>
    <property type="molecule type" value="Genomic_DNA"/>
</dbReference>
<dbReference type="InterPro" id="IPR039367">
    <property type="entry name" value="Och1-like"/>
</dbReference>
<proteinExistence type="predicted"/>
<organism evidence="2 3">
    <name type="scientific">Fragilariopsis cylindrus CCMP1102</name>
    <dbReference type="NCBI Taxonomy" id="635003"/>
    <lineage>
        <taxon>Eukaryota</taxon>
        <taxon>Sar</taxon>
        <taxon>Stramenopiles</taxon>
        <taxon>Ochrophyta</taxon>
        <taxon>Bacillariophyta</taxon>
        <taxon>Bacillariophyceae</taxon>
        <taxon>Bacillariophycidae</taxon>
        <taxon>Bacillariales</taxon>
        <taxon>Bacillariaceae</taxon>
        <taxon>Fragilariopsis</taxon>
    </lineage>
</organism>
<sequence length="416" mass="46462">MGGKQKLRSDKRQRNTAAPKKKSFDLIKGDKHGLPRGRGLKTTVLLVIVGVLHISFQIQSVSSLALLVGIQDFYEPIIAMVINQQATSLLSLSDSYPIPDIKELVESKTTRTCPPGLMPITNTHFPTSVVHPTGRKIPKIIHITSRYRCATPAVINNVDKWRFQNHSVYFHDDEAIDKLFTHPYTRSQFPTLREGLKCVTNGATKADLWRYLVVYMYGDIYTDIDNSPTGFNGETIQETDDAFFTIEQLGIMSQYFLASSVGHPLMAKMLEVGVERLKATVNVMVNNPAKATGPGACKVGFIHFMAEVGVETNGYIEAGVYFGANNRSVTVVGKKQRSQDFVNRNGLGGNDKAIYYKALGIAHFNDLRKTYPRQGSISCMEHLKRTNGTDKVANYHYVEELKAYREVNTTTVVNKF</sequence>
<dbReference type="OrthoDB" id="45532at2759"/>
<dbReference type="KEGG" id="fcy:FRACYDRAFT_233460"/>
<protein>
    <submittedName>
        <fullName evidence="2">Uncharacterized protein</fullName>
    </submittedName>
</protein>
<dbReference type="SUPFAM" id="SSF53448">
    <property type="entry name" value="Nucleotide-diphospho-sugar transferases"/>
    <property type="match status" value="1"/>
</dbReference>
<dbReference type="InterPro" id="IPR007577">
    <property type="entry name" value="GlycoTrfase_DXD_sugar-bd_CS"/>
</dbReference>
<keyword evidence="3" id="KW-1185">Reference proteome</keyword>
<dbReference type="AlphaFoldDB" id="A0A1E7FYQ8"/>
<evidence type="ECO:0000313" key="2">
    <source>
        <dbReference type="EMBL" id="OEU23287.1"/>
    </source>
</evidence>
<dbReference type="Pfam" id="PF04488">
    <property type="entry name" value="Gly_transf_sug"/>
    <property type="match status" value="1"/>
</dbReference>
<dbReference type="PANTHER" id="PTHR31834:SF1">
    <property type="entry name" value="INITIATION-SPECIFIC ALPHA-1,6-MANNOSYLTRANSFERASE"/>
    <property type="match status" value="1"/>
</dbReference>
<dbReference type="Proteomes" id="UP000095751">
    <property type="component" value="Unassembled WGS sequence"/>
</dbReference>
<dbReference type="GO" id="GO:0000136">
    <property type="term" value="C:mannan polymerase complex"/>
    <property type="evidence" value="ECO:0007669"/>
    <property type="project" value="TreeGrafter"/>
</dbReference>
<feature type="region of interest" description="Disordered" evidence="1">
    <location>
        <begin position="1"/>
        <end position="22"/>
    </location>
</feature>
<dbReference type="GO" id="GO:0006487">
    <property type="term" value="P:protein N-linked glycosylation"/>
    <property type="evidence" value="ECO:0007669"/>
    <property type="project" value="TreeGrafter"/>
</dbReference>
<gene>
    <name evidence="2" type="ORF">FRACYDRAFT_233460</name>
</gene>
<name>A0A1E7FYQ8_9STRA</name>
<dbReference type="Gene3D" id="3.90.550.20">
    <property type="match status" value="1"/>
</dbReference>
<dbReference type="GO" id="GO:0000009">
    <property type="term" value="F:alpha-1,6-mannosyltransferase activity"/>
    <property type="evidence" value="ECO:0007669"/>
    <property type="project" value="InterPro"/>
</dbReference>
<dbReference type="InterPro" id="IPR029044">
    <property type="entry name" value="Nucleotide-diphossugar_trans"/>
</dbReference>
<dbReference type="PANTHER" id="PTHR31834">
    <property type="entry name" value="INITIATION-SPECIFIC ALPHA-1,6-MANNOSYLTRANSFERASE"/>
    <property type="match status" value="1"/>
</dbReference>